<dbReference type="EMBL" id="JAIXNE010000004">
    <property type="protein sequence ID" value="MCA6076914.1"/>
    <property type="molecule type" value="Genomic_DNA"/>
</dbReference>
<evidence type="ECO:0000313" key="4">
    <source>
        <dbReference type="Proteomes" id="UP001139409"/>
    </source>
</evidence>
<proteinExistence type="predicted"/>
<organism evidence="2 4">
    <name type="scientific">Fulvivirga sedimenti</name>
    <dbReference type="NCBI Taxonomy" id="2879465"/>
    <lineage>
        <taxon>Bacteria</taxon>
        <taxon>Pseudomonadati</taxon>
        <taxon>Bacteroidota</taxon>
        <taxon>Cytophagia</taxon>
        <taxon>Cytophagales</taxon>
        <taxon>Fulvivirgaceae</taxon>
        <taxon>Fulvivirga</taxon>
    </lineage>
</organism>
<dbReference type="RefSeq" id="WP_225697723.1">
    <property type="nucleotide sequence ID" value="NZ_JAIXNE010000002.1"/>
</dbReference>
<dbReference type="Pfam" id="PF16264">
    <property type="entry name" value="SatD"/>
    <property type="match status" value="1"/>
</dbReference>
<protein>
    <submittedName>
        <fullName evidence="2">SatD family protein</fullName>
    </submittedName>
</protein>
<evidence type="ECO:0000313" key="3">
    <source>
        <dbReference type="EMBL" id="MCA6076914.1"/>
    </source>
</evidence>
<dbReference type="AlphaFoldDB" id="A0A9X1HPW7"/>
<comment type="caution">
    <text evidence="2">The sequence shown here is derived from an EMBL/GenBank/DDBJ whole genome shotgun (WGS) entry which is preliminary data.</text>
</comment>
<dbReference type="EMBL" id="JAIXNE010000003">
    <property type="protein sequence ID" value="MCA6075786.1"/>
    <property type="molecule type" value="Genomic_DNA"/>
</dbReference>
<reference evidence="2" key="1">
    <citation type="submission" date="2021-09" db="EMBL/GenBank/DDBJ databases">
        <title>Fulvivirga sp. isolated from coastal sediment.</title>
        <authorList>
            <person name="Yu H."/>
        </authorList>
    </citation>
    <scope>NUCLEOTIDE SEQUENCE</scope>
    <source>
        <strain evidence="2">1062</strain>
    </source>
</reference>
<dbReference type="EMBL" id="JAIXNE010000002">
    <property type="protein sequence ID" value="MCA6074609.1"/>
    <property type="molecule type" value="Genomic_DNA"/>
</dbReference>
<evidence type="ECO:0000313" key="1">
    <source>
        <dbReference type="EMBL" id="MCA6074609.1"/>
    </source>
</evidence>
<keyword evidence="4" id="KW-1185">Reference proteome</keyword>
<evidence type="ECO:0000313" key="2">
    <source>
        <dbReference type="EMBL" id="MCA6075786.1"/>
    </source>
</evidence>
<accession>A0A9X1HPW7</accession>
<dbReference type="Proteomes" id="UP001139409">
    <property type="component" value="Unassembled WGS sequence"/>
</dbReference>
<name>A0A9X1HPW7_9BACT</name>
<dbReference type="InterPro" id="IPR032580">
    <property type="entry name" value="SatD"/>
</dbReference>
<gene>
    <name evidence="1" type="ORF">LDX50_06995</name>
    <name evidence="2" type="ORF">LDX50_12965</name>
    <name evidence="3" type="ORF">LDX50_18685</name>
</gene>
<sequence length="209" mass="23600">MNYLIMMADIIGSSREEGAALMNAFSGIVEAANKKFESGILSPLTITLGDEFQGIISDVQTATEIIFFIDEQCLIADPVFRLRYVLHYGEIQTPVNTIESYGMLGPGLTRTRELLGEIKNGDLEIVVSGLSAPNSKRLELAFRLYRAFYNDWHEKDLSVASDFIKHQDYKILSSMYGKDPSTMWRKEKTLKMKDFYASRELITLMASDA</sequence>